<dbReference type="EMBL" id="LLYW01000010">
    <property type="protein sequence ID" value="KUH34097.1"/>
    <property type="molecule type" value="Genomic_DNA"/>
</dbReference>
<dbReference type="Gene3D" id="3.40.50.300">
    <property type="entry name" value="P-loop containing nucleotide triphosphate hydrolases"/>
    <property type="match status" value="1"/>
</dbReference>
<keyword evidence="2" id="KW-0540">Nuclease</keyword>
<dbReference type="AlphaFoldDB" id="A0A100XYV7"/>
<dbReference type="RefSeq" id="WP_058938274.1">
    <property type="nucleotide sequence ID" value="NZ_LLYW01000010.1"/>
</dbReference>
<dbReference type="GO" id="GO:0016887">
    <property type="term" value="F:ATP hydrolysis activity"/>
    <property type="evidence" value="ECO:0007669"/>
    <property type="project" value="InterPro"/>
</dbReference>
<evidence type="ECO:0000313" key="2">
    <source>
        <dbReference type="EMBL" id="KUH34097.1"/>
    </source>
</evidence>
<evidence type="ECO:0000259" key="1">
    <source>
        <dbReference type="SMART" id="SM00382"/>
    </source>
</evidence>
<dbReference type="PANTHER" id="PTHR37291:SF1">
    <property type="entry name" value="TYPE IV METHYL-DIRECTED RESTRICTION ENZYME ECOKMCRB SUBUNIT"/>
    <property type="match status" value="1"/>
</dbReference>
<dbReference type="Proteomes" id="UP000053462">
    <property type="component" value="Unassembled WGS sequence"/>
</dbReference>
<dbReference type="SUPFAM" id="SSF50969">
    <property type="entry name" value="YVTN repeat-like/Quinoprotein amine dehydrogenase"/>
    <property type="match status" value="1"/>
</dbReference>
<dbReference type="InterPro" id="IPR011704">
    <property type="entry name" value="ATPase_dyneun-rel_AAA"/>
</dbReference>
<dbReference type="InterPro" id="IPR052934">
    <property type="entry name" value="Methyl-DNA_Rec/Restrict_Enz"/>
</dbReference>
<keyword evidence="2" id="KW-0378">Hydrolase</keyword>
<dbReference type="InterPro" id="IPR027417">
    <property type="entry name" value="P-loop_NTPase"/>
</dbReference>
<dbReference type="PANTHER" id="PTHR37291">
    <property type="entry name" value="5-METHYLCYTOSINE-SPECIFIC RESTRICTION ENZYME B"/>
    <property type="match status" value="1"/>
</dbReference>
<dbReference type="OrthoDB" id="9837at2157"/>
<organism evidence="2 3">
    <name type="scientific">Thermococcus celericrescens</name>
    <dbReference type="NCBI Taxonomy" id="227598"/>
    <lineage>
        <taxon>Archaea</taxon>
        <taxon>Methanobacteriati</taxon>
        <taxon>Methanobacteriota</taxon>
        <taxon>Thermococci</taxon>
        <taxon>Thermococcales</taxon>
        <taxon>Thermococcaceae</taxon>
        <taxon>Thermococcus</taxon>
    </lineage>
</organism>
<dbReference type="GO" id="GO:0005524">
    <property type="term" value="F:ATP binding"/>
    <property type="evidence" value="ECO:0007669"/>
    <property type="project" value="InterPro"/>
</dbReference>
<gene>
    <name evidence="2" type="ORF">APY94_03265</name>
</gene>
<name>A0A100XYV7_9EURY</name>
<sequence length="705" mass="80068">MADIEPLRNSVYSINSFLKAEYNEFGFVIEEAAITSIGSHIAIVVRLEDDSRFLHVFDIEGAIVPGWERGMPIPCADEVVLLPGKNEFVVFTKCIPGRVVIYPVTLQGSEKESSVIEFSKLPLYVSFTPNGRVIVFGDPHLDYLSPEGVEVVRLPTPADGYAYLHSITDDNDSVYVLHTWKAEGGHELRVGRITLPLFPYYTPRQFWEGMELLASTRVSPSGRKTVGDLYIMENGSFVSVLGAKGSRELIFLSPQKRGSILLPGELIYLRFTSRGLFFIFGGYRGGINAGVVPLERLLEVRELSRDDFEGFFSLGRYVPGVVDPKYAGISDDCRVLYFGRTAYRAMGQRFYYYLRRDVDYLYGIHWDTGGGIQWEEMASPESEEIGAEVESIRALLRKFRQVILYGPPGTGKTYLARKVALKPEFVSFHQSFSYEDFVEGFRPTKGSDGVVYDVVDGIFKRIAIEAIYDSLPGKFRKKNATYGEMKKAVLGFLEQRKAGENLKLTPRREFYLVIDEINRGNISRIFGELITLLDPDKRLGGPNETIVRLPYSGELFAVPPNLYIIGTMNSADRSIALLDIALRRRFAFYEVLPRPELLAGMEVGGVNLEHLLSRLNAIIEREKGKDYTIGHGYFLDIVSSENPEEDLYLVFYHKILPFFQEYFYGSWEQLGSFYPGFEFIDDRGRIVMMDRESFMEALRRLVRAE</sequence>
<dbReference type="SMART" id="SM00382">
    <property type="entry name" value="AAA"/>
    <property type="match status" value="1"/>
</dbReference>
<feature type="domain" description="AAA+ ATPase" evidence="1">
    <location>
        <begin position="398"/>
        <end position="596"/>
    </location>
</feature>
<dbReference type="InterPro" id="IPR011044">
    <property type="entry name" value="Quino_amine_DH_bsu"/>
</dbReference>
<dbReference type="SUPFAM" id="SSF52540">
    <property type="entry name" value="P-loop containing nucleoside triphosphate hydrolases"/>
    <property type="match status" value="1"/>
</dbReference>
<dbReference type="STRING" id="227598.APY94_03265"/>
<accession>A0A100XYV7</accession>
<protein>
    <submittedName>
        <fullName evidence="2">Restriction endonuclease</fullName>
    </submittedName>
</protein>
<reference evidence="2 3" key="1">
    <citation type="submission" date="2015-10" db="EMBL/GenBank/DDBJ databases">
        <title>Draft genome sequence of Thermococcus celericrescens strain DSM 17994.</title>
        <authorList>
            <person name="Hong S.-J."/>
            <person name="Park C.-E."/>
            <person name="Shin J.-H."/>
        </authorList>
    </citation>
    <scope>NUCLEOTIDE SEQUENCE [LARGE SCALE GENOMIC DNA]</scope>
    <source>
        <strain evidence="2 3">DSM 17994</strain>
    </source>
</reference>
<keyword evidence="2" id="KW-0255">Endonuclease</keyword>
<keyword evidence="3" id="KW-1185">Reference proteome</keyword>
<evidence type="ECO:0000313" key="3">
    <source>
        <dbReference type="Proteomes" id="UP000053462"/>
    </source>
</evidence>
<dbReference type="InterPro" id="IPR003593">
    <property type="entry name" value="AAA+_ATPase"/>
</dbReference>
<comment type="caution">
    <text evidence="2">The sequence shown here is derived from an EMBL/GenBank/DDBJ whole genome shotgun (WGS) entry which is preliminary data.</text>
</comment>
<dbReference type="Pfam" id="PF07728">
    <property type="entry name" value="AAA_5"/>
    <property type="match status" value="1"/>
</dbReference>
<dbReference type="GO" id="GO:0004519">
    <property type="term" value="F:endonuclease activity"/>
    <property type="evidence" value="ECO:0007669"/>
    <property type="project" value="UniProtKB-KW"/>
</dbReference>
<proteinExistence type="predicted"/>